<comment type="similarity">
    <text evidence="2">In the C-terminal section; belongs to the transpeptidase family.</text>
</comment>
<dbReference type="AlphaFoldDB" id="A0A4R3HUJ4"/>
<evidence type="ECO:0000256" key="5">
    <source>
        <dbReference type="ARBA" id="ARBA00022670"/>
    </source>
</evidence>
<dbReference type="Pfam" id="PF06832">
    <property type="entry name" value="BiPBP_C"/>
    <property type="match status" value="1"/>
</dbReference>
<keyword evidence="12" id="KW-1133">Transmembrane helix</keyword>
<organism evidence="16 17">
    <name type="scientific">Reinekea marinisedimentorum</name>
    <dbReference type="NCBI Taxonomy" id="230495"/>
    <lineage>
        <taxon>Bacteria</taxon>
        <taxon>Pseudomonadati</taxon>
        <taxon>Pseudomonadota</taxon>
        <taxon>Gammaproteobacteria</taxon>
        <taxon>Oceanospirillales</taxon>
        <taxon>Saccharospirillaceae</taxon>
        <taxon>Reinekea</taxon>
    </lineage>
</organism>
<dbReference type="UniPathway" id="UPA00219"/>
<dbReference type="Gene3D" id="1.10.3810.10">
    <property type="entry name" value="Biosynthetic peptidoglycan transglycosylase-like"/>
    <property type="match status" value="1"/>
</dbReference>
<dbReference type="InterPro" id="IPR009647">
    <property type="entry name" value="PBP_C"/>
</dbReference>
<comment type="similarity">
    <text evidence="3">In the N-terminal section; belongs to the glycosyltransferase 51 family.</text>
</comment>
<dbReference type="SUPFAM" id="SSF53955">
    <property type="entry name" value="Lysozyme-like"/>
    <property type="match status" value="1"/>
</dbReference>
<dbReference type="GO" id="GO:0009252">
    <property type="term" value="P:peptidoglycan biosynthetic process"/>
    <property type="evidence" value="ECO:0007669"/>
    <property type="project" value="UniProtKB-UniPathway"/>
</dbReference>
<dbReference type="InterPro" id="IPR001460">
    <property type="entry name" value="PCN-bd_Tpept"/>
</dbReference>
<dbReference type="Gene3D" id="3.40.710.10">
    <property type="entry name" value="DD-peptidase/beta-lactamase superfamily"/>
    <property type="match status" value="1"/>
</dbReference>
<keyword evidence="9" id="KW-0511">Multifunctional enzyme</keyword>
<keyword evidence="5" id="KW-0645">Protease</keyword>
<dbReference type="GO" id="GO:0006508">
    <property type="term" value="P:proteolysis"/>
    <property type="evidence" value="ECO:0007669"/>
    <property type="project" value="UniProtKB-KW"/>
</dbReference>
<evidence type="ECO:0000256" key="8">
    <source>
        <dbReference type="ARBA" id="ARBA00022801"/>
    </source>
</evidence>
<dbReference type="InterPro" id="IPR050396">
    <property type="entry name" value="Glycosyltr_51/Transpeptidase"/>
</dbReference>
<evidence type="ECO:0000259" key="13">
    <source>
        <dbReference type="Pfam" id="PF00905"/>
    </source>
</evidence>
<feature type="domain" description="Glycosyl transferase family 51" evidence="14">
    <location>
        <begin position="64"/>
        <end position="229"/>
    </location>
</feature>
<keyword evidence="12" id="KW-0472">Membrane</keyword>
<feature type="domain" description="Penicillin-binding C-terminal" evidence="15">
    <location>
        <begin position="703"/>
        <end position="785"/>
    </location>
</feature>
<protein>
    <recommendedName>
        <fullName evidence="10">peptidoglycan glycosyltransferase</fullName>
        <ecNumber evidence="10">2.4.99.28</ecNumber>
    </recommendedName>
</protein>
<evidence type="ECO:0000256" key="12">
    <source>
        <dbReference type="SAM" id="Phobius"/>
    </source>
</evidence>
<dbReference type="PANTHER" id="PTHR32282">
    <property type="entry name" value="BINDING PROTEIN TRANSPEPTIDASE, PUTATIVE-RELATED"/>
    <property type="match status" value="1"/>
</dbReference>
<reference evidence="16 17" key="1">
    <citation type="submission" date="2019-03" db="EMBL/GenBank/DDBJ databases">
        <title>Genomic Encyclopedia of Archaeal and Bacterial Type Strains, Phase II (KMG-II): from individual species to whole genera.</title>
        <authorList>
            <person name="Goeker M."/>
        </authorList>
    </citation>
    <scope>NUCLEOTIDE SEQUENCE [LARGE SCALE GENOMIC DNA]</scope>
    <source>
        <strain evidence="16 17">DSM 15388</strain>
    </source>
</reference>
<keyword evidence="4" id="KW-0121">Carboxypeptidase</keyword>
<dbReference type="InterPro" id="IPR036950">
    <property type="entry name" value="PBP_transglycosylase"/>
</dbReference>
<evidence type="ECO:0000313" key="16">
    <source>
        <dbReference type="EMBL" id="TCS36384.1"/>
    </source>
</evidence>
<dbReference type="GO" id="GO:0008658">
    <property type="term" value="F:penicillin binding"/>
    <property type="evidence" value="ECO:0007669"/>
    <property type="project" value="InterPro"/>
</dbReference>
<evidence type="ECO:0000256" key="2">
    <source>
        <dbReference type="ARBA" id="ARBA00007090"/>
    </source>
</evidence>
<sequence length="793" mass="89207">MRLLPYINARMRRFSQRRFWFIPIVVLCLLGFWFSLPEPLFNTPYSTILLDKNNHLLGAKISADEQWRFPEGNAVPERFKIAITTYEDRRFYRHVGVDPIAVLRAIYSNLANKRVVSGASTLTMQVIRLSKNNPSRTYWNKAKEALLAVRLEASYSKEEILTLYANHAPFGGNVVGIEAAAWRYFGRPAANLSWAETATLAVLPNQPSLIHLSRNRERLKQKRDELLADLYAQSRFDQIEYELALLEPLPAEPQPLPRLAPHLFDRLAQSNTGHRIETTLDAEIQASLTEVMDYQSELLLRKGIHNAALIAIDRDTMEVVAYIGNSRWQSTGDQGYALDLVQAKRSTGSILKPFLYAGMLQSGQILPSTLVEDRPSVFKGYRPENYDRLYRGIVPANEALTQSLNIPAVRMLLEYGTETFYDDLKTMGMTTLFRAPKDYGLPLILGGAEGTLWDISQMYANLAKASQANTLRPYVEPIQIMKPTGTTDASAEPLASQKTMPFGPGAAWLTLNALLDVKRPGLDHHWRQFSSSQNISWKTGTSYGLRDAWAIGNNGQYTVAVWAGNATGQGNAQLTGLQAAAPIMFDAFNRLGNHPWLSAPSRFLKTVIICEKDGYLANGKCASQPVNAPSDSYFEKATPFHKTIHLDATKRVRVHNQCERVSNMRSQNWFVLPPALEHFYQQSHDDYRPLPPYRSDCVNNSTSDDNPIGLIYPEANAEIYIPTDLDGNQSAIVFDAVHRNDNAIMYWHLDNHYLKQTRGFHQVGVTISPGWHTVTLVDETGNSVSRSFLVLGQ</sequence>
<evidence type="ECO:0000259" key="14">
    <source>
        <dbReference type="Pfam" id="PF00912"/>
    </source>
</evidence>
<dbReference type="InterPro" id="IPR001264">
    <property type="entry name" value="Glyco_trans_51"/>
</dbReference>
<comment type="pathway">
    <text evidence="1">Cell wall biogenesis; peptidoglycan biosynthesis.</text>
</comment>
<evidence type="ECO:0000256" key="1">
    <source>
        <dbReference type="ARBA" id="ARBA00004752"/>
    </source>
</evidence>
<evidence type="ECO:0000313" key="17">
    <source>
        <dbReference type="Proteomes" id="UP000295793"/>
    </source>
</evidence>
<comment type="caution">
    <text evidence="16">The sequence shown here is derived from an EMBL/GenBank/DDBJ whole genome shotgun (WGS) entry which is preliminary data.</text>
</comment>
<dbReference type="NCBIfam" id="TIGR02073">
    <property type="entry name" value="PBP_1c"/>
    <property type="match status" value="1"/>
</dbReference>
<evidence type="ECO:0000256" key="10">
    <source>
        <dbReference type="ARBA" id="ARBA00044770"/>
    </source>
</evidence>
<dbReference type="RefSeq" id="WP_243645863.1">
    <property type="nucleotide sequence ID" value="NZ_SLZR01000025.1"/>
</dbReference>
<dbReference type="SUPFAM" id="SSF56601">
    <property type="entry name" value="beta-lactamase/transpeptidase-like"/>
    <property type="match status" value="1"/>
</dbReference>
<dbReference type="GO" id="GO:0004180">
    <property type="term" value="F:carboxypeptidase activity"/>
    <property type="evidence" value="ECO:0007669"/>
    <property type="project" value="UniProtKB-KW"/>
</dbReference>
<evidence type="ECO:0000256" key="3">
    <source>
        <dbReference type="ARBA" id="ARBA00007739"/>
    </source>
</evidence>
<evidence type="ECO:0000256" key="7">
    <source>
        <dbReference type="ARBA" id="ARBA00022679"/>
    </source>
</evidence>
<proteinExistence type="inferred from homology"/>
<keyword evidence="6" id="KW-0328">Glycosyltransferase</keyword>
<keyword evidence="8" id="KW-0378">Hydrolase</keyword>
<accession>A0A4R3HUJ4</accession>
<dbReference type="GO" id="GO:0008955">
    <property type="term" value="F:peptidoglycan glycosyltransferase activity"/>
    <property type="evidence" value="ECO:0007669"/>
    <property type="project" value="UniProtKB-EC"/>
</dbReference>
<evidence type="ECO:0000259" key="15">
    <source>
        <dbReference type="Pfam" id="PF06832"/>
    </source>
</evidence>
<keyword evidence="12" id="KW-0812">Transmembrane</keyword>
<dbReference type="EMBL" id="SLZR01000025">
    <property type="protein sequence ID" value="TCS36384.1"/>
    <property type="molecule type" value="Genomic_DNA"/>
</dbReference>
<keyword evidence="17" id="KW-1185">Reference proteome</keyword>
<evidence type="ECO:0000256" key="6">
    <source>
        <dbReference type="ARBA" id="ARBA00022676"/>
    </source>
</evidence>
<comment type="catalytic activity">
    <reaction evidence="11">
        <text>[GlcNAc-(1-&gt;4)-Mur2Ac(oyl-L-Ala-gamma-D-Glu-L-Lys-D-Ala-D-Ala)](n)-di-trans,octa-cis-undecaprenyl diphosphate + beta-D-GlcNAc-(1-&gt;4)-Mur2Ac(oyl-L-Ala-gamma-D-Glu-L-Lys-D-Ala-D-Ala)-di-trans,octa-cis-undecaprenyl diphosphate = [GlcNAc-(1-&gt;4)-Mur2Ac(oyl-L-Ala-gamma-D-Glu-L-Lys-D-Ala-D-Ala)](n+1)-di-trans,octa-cis-undecaprenyl diphosphate + di-trans,octa-cis-undecaprenyl diphosphate + H(+)</text>
        <dbReference type="Rhea" id="RHEA:23708"/>
        <dbReference type="Rhea" id="RHEA-COMP:9602"/>
        <dbReference type="Rhea" id="RHEA-COMP:9603"/>
        <dbReference type="ChEBI" id="CHEBI:15378"/>
        <dbReference type="ChEBI" id="CHEBI:58405"/>
        <dbReference type="ChEBI" id="CHEBI:60033"/>
        <dbReference type="ChEBI" id="CHEBI:78435"/>
        <dbReference type="EC" id="2.4.99.28"/>
    </reaction>
</comment>
<dbReference type="Pfam" id="PF00905">
    <property type="entry name" value="Transpeptidase"/>
    <property type="match status" value="1"/>
</dbReference>
<dbReference type="GO" id="GO:0030288">
    <property type="term" value="C:outer membrane-bounded periplasmic space"/>
    <property type="evidence" value="ECO:0007669"/>
    <property type="project" value="TreeGrafter"/>
</dbReference>
<feature type="domain" description="Penicillin-binding protein transpeptidase" evidence="13">
    <location>
        <begin position="309"/>
        <end position="567"/>
    </location>
</feature>
<keyword evidence="7" id="KW-0808">Transferase</keyword>
<gene>
    <name evidence="16" type="ORF">BCF53_1256</name>
</gene>
<dbReference type="InterPro" id="IPR023346">
    <property type="entry name" value="Lysozyme-like_dom_sf"/>
</dbReference>
<dbReference type="InterPro" id="IPR011815">
    <property type="entry name" value="PBP_1c"/>
</dbReference>
<dbReference type="InterPro" id="IPR012338">
    <property type="entry name" value="Beta-lactam/transpept-like"/>
</dbReference>
<dbReference type="Proteomes" id="UP000295793">
    <property type="component" value="Unassembled WGS sequence"/>
</dbReference>
<dbReference type="Pfam" id="PF00912">
    <property type="entry name" value="Transgly"/>
    <property type="match status" value="1"/>
</dbReference>
<dbReference type="EC" id="2.4.99.28" evidence="10"/>
<evidence type="ECO:0000256" key="11">
    <source>
        <dbReference type="ARBA" id="ARBA00049902"/>
    </source>
</evidence>
<evidence type="ECO:0000256" key="4">
    <source>
        <dbReference type="ARBA" id="ARBA00022645"/>
    </source>
</evidence>
<evidence type="ECO:0000256" key="9">
    <source>
        <dbReference type="ARBA" id="ARBA00023268"/>
    </source>
</evidence>
<feature type="transmembrane region" description="Helical" evidence="12">
    <location>
        <begin position="20"/>
        <end position="36"/>
    </location>
</feature>
<name>A0A4R3HUJ4_9GAMM</name>
<dbReference type="PANTHER" id="PTHR32282:SF15">
    <property type="entry name" value="PENICILLIN-BINDING PROTEIN 1C"/>
    <property type="match status" value="1"/>
</dbReference>